<keyword evidence="3" id="KW-0408">Iron</keyword>
<dbReference type="InterPro" id="IPR050954">
    <property type="entry name" value="ET_IronSulfur_Cluster-Binding"/>
</dbReference>
<dbReference type="InterPro" id="IPR017900">
    <property type="entry name" value="4Fe4S_Fe_S_CS"/>
</dbReference>
<keyword evidence="4" id="KW-0411">Iron-sulfur</keyword>
<dbReference type="PROSITE" id="PS00198">
    <property type="entry name" value="4FE4S_FER_1"/>
    <property type="match status" value="1"/>
</dbReference>
<keyword evidence="7" id="KW-1185">Reference proteome</keyword>
<evidence type="ECO:0000256" key="3">
    <source>
        <dbReference type="ARBA" id="ARBA00023004"/>
    </source>
</evidence>
<dbReference type="InterPro" id="IPR017896">
    <property type="entry name" value="4Fe4S_Fe-S-bd"/>
</dbReference>
<dbReference type="Gene3D" id="3.30.70.20">
    <property type="match status" value="2"/>
</dbReference>
<name>A1HNC1_9FIRM</name>
<evidence type="ECO:0000256" key="2">
    <source>
        <dbReference type="ARBA" id="ARBA00022723"/>
    </source>
</evidence>
<dbReference type="InterPro" id="IPR054822">
    <property type="entry name" value="DsrO-like"/>
</dbReference>
<evidence type="ECO:0000259" key="5">
    <source>
        <dbReference type="PROSITE" id="PS51379"/>
    </source>
</evidence>
<evidence type="ECO:0000313" key="7">
    <source>
        <dbReference type="Proteomes" id="UP000005139"/>
    </source>
</evidence>
<dbReference type="NCBIfam" id="NF045797">
    <property type="entry name" value="DsrO"/>
    <property type="match status" value="1"/>
</dbReference>
<feature type="domain" description="4Fe-4S ferredoxin-type" evidence="5">
    <location>
        <begin position="49"/>
        <end position="80"/>
    </location>
</feature>
<reference evidence="6 7" key="2">
    <citation type="submission" date="2007-01" db="EMBL/GenBank/DDBJ databases">
        <title>Sequencing of the draft genome and assembly of Thermosinus carboxydivorans Nor1.</title>
        <authorList>
            <consortium name="US DOE Joint Genome Institute (JGI-PGF)"/>
            <person name="Copeland A."/>
            <person name="Lucas S."/>
            <person name="Lapidus A."/>
            <person name="Barry K."/>
            <person name="Glavina del Rio T."/>
            <person name="Dalin E."/>
            <person name="Tice H."/>
            <person name="Bruce D."/>
            <person name="Pitluck S."/>
            <person name="Richardson P."/>
        </authorList>
    </citation>
    <scope>NUCLEOTIDE SEQUENCE [LARGE SCALE GENOMIC DNA]</scope>
    <source>
        <strain evidence="6 7">Nor1</strain>
    </source>
</reference>
<dbReference type="GO" id="GO:0051539">
    <property type="term" value="F:4 iron, 4 sulfur cluster binding"/>
    <property type="evidence" value="ECO:0007669"/>
    <property type="project" value="UniProtKB-KW"/>
</dbReference>
<dbReference type="PANTHER" id="PTHR43177:SF3">
    <property type="entry name" value="PROTEIN NRFC HOMOLOG"/>
    <property type="match status" value="1"/>
</dbReference>
<dbReference type="GO" id="GO:0046872">
    <property type="term" value="F:metal ion binding"/>
    <property type="evidence" value="ECO:0007669"/>
    <property type="project" value="UniProtKB-KW"/>
</dbReference>
<dbReference type="OrthoDB" id="9810688at2"/>
<dbReference type="PANTHER" id="PTHR43177">
    <property type="entry name" value="PROTEIN NRFC"/>
    <property type="match status" value="1"/>
</dbReference>
<organism evidence="6 7">
    <name type="scientific">Thermosinus carboxydivorans Nor1</name>
    <dbReference type="NCBI Taxonomy" id="401526"/>
    <lineage>
        <taxon>Bacteria</taxon>
        <taxon>Bacillati</taxon>
        <taxon>Bacillota</taxon>
        <taxon>Negativicutes</taxon>
        <taxon>Selenomonadales</taxon>
        <taxon>Sporomusaceae</taxon>
        <taxon>Thermosinus</taxon>
    </lineage>
</organism>
<sequence>MARYGMVIDLRRCVGCYACVMACKAENATPPGVFWNKVYVKETGQYPNARMTFLPVLCNHCANPPCLAVCPTGATYKRPDGIVALDAGKCMGCGYCVVACPYQQRVITEIKPYYPKHGLTPLEQHGYKKHRSGTATKCTFCLHRLEQGKQPACVVACPGRARIFGDLDDPQSEVAKLLGSSYTTRLMENMGTRPAVYYIPD</sequence>
<evidence type="ECO:0000256" key="1">
    <source>
        <dbReference type="ARBA" id="ARBA00022485"/>
    </source>
</evidence>
<comment type="caution">
    <text evidence="6">The sequence shown here is derived from an EMBL/GenBank/DDBJ whole genome shotgun (WGS) entry which is preliminary data.</text>
</comment>
<keyword evidence="2" id="KW-0479">Metal-binding</keyword>
<dbReference type="eggNOG" id="COG0437">
    <property type="taxonomic scope" value="Bacteria"/>
</dbReference>
<keyword evidence="1" id="KW-0004">4Fe-4S</keyword>
<dbReference type="AlphaFoldDB" id="A1HNC1"/>
<evidence type="ECO:0000256" key="4">
    <source>
        <dbReference type="ARBA" id="ARBA00023014"/>
    </source>
</evidence>
<evidence type="ECO:0000313" key="6">
    <source>
        <dbReference type="EMBL" id="EAX48285.1"/>
    </source>
</evidence>
<accession>A1HNC1</accession>
<dbReference type="CDD" id="cd10551">
    <property type="entry name" value="PsrB"/>
    <property type="match status" value="1"/>
</dbReference>
<proteinExistence type="predicted"/>
<dbReference type="Pfam" id="PF13247">
    <property type="entry name" value="Fer4_11"/>
    <property type="match status" value="1"/>
</dbReference>
<dbReference type="RefSeq" id="WP_007288533.1">
    <property type="nucleotide sequence ID" value="NZ_AAWL01000003.1"/>
</dbReference>
<dbReference type="Proteomes" id="UP000005139">
    <property type="component" value="Unassembled WGS sequence"/>
</dbReference>
<feature type="domain" description="4Fe-4S ferredoxin-type" evidence="5">
    <location>
        <begin position="81"/>
        <end position="110"/>
    </location>
</feature>
<dbReference type="Pfam" id="PF12797">
    <property type="entry name" value="Fer4_2"/>
    <property type="match status" value="1"/>
</dbReference>
<reference evidence="6 7" key="1">
    <citation type="submission" date="2007-01" db="EMBL/GenBank/DDBJ databases">
        <title>Annotation of the draft genome assembly of Thermosinus carboxydivorans Nor1.</title>
        <authorList>
            <consortium name="US DOE Joint Genome Institute (JGI-ORNL)"/>
            <person name="Larimer F."/>
            <person name="Land M."/>
            <person name="Hauser L."/>
        </authorList>
    </citation>
    <scope>NUCLEOTIDE SEQUENCE [LARGE SCALE GENOMIC DNA]</scope>
    <source>
        <strain evidence="6 7">Nor1</strain>
    </source>
</reference>
<dbReference type="PROSITE" id="PS51379">
    <property type="entry name" value="4FE4S_FER_2"/>
    <property type="match status" value="3"/>
</dbReference>
<gene>
    <name evidence="6" type="ORF">TcarDRAFT_2235</name>
</gene>
<dbReference type="SUPFAM" id="SSF54862">
    <property type="entry name" value="4Fe-4S ferredoxins"/>
    <property type="match status" value="1"/>
</dbReference>
<dbReference type="EMBL" id="AAWL01000003">
    <property type="protein sequence ID" value="EAX48285.1"/>
    <property type="molecule type" value="Genomic_DNA"/>
</dbReference>
<protein>
    <submittedName>
        <fullName evidence="6">4Fe-4S ferredoxin, iron-sulfur binding domain protein</fullName>
    </submittedName>
</protein>
<feature type="domain" description="4Fe-4S ferredoxin-type" evidence="5">
    <location>
        <begin position="4"/>
        <end position="33"/>
    </location>
</feature>